<keyword evidence="2" id="KW-1185">Reference proteome</keyword>
<dbReference type="EMBL" id="CM055096">
    <property type="protein sequence ID" value="KAJ7556509.1"/>
    <property type="molecule type" value="Genomic_DNA"/>
</dbReference>
<sequence>MPSSIISGRNFRAFTNTITRHFLRVSKTYTSLTCLKFQLDLLDSSQVSSESYNVGKLKDAPSKPLPRFVGQDQRAAAIPYVQRLQKCSKLKDLAYGKKIHAQIIDAGLASNIYIASSLVSMYAKCGSLDDAIRVFDRMPERDAVCWNAIIAAYAKLGKGKQALELCQQMKQQGFQPTGVTFVFMLHAYASLGALEKGKQVHAAIVEARLELDVFVGAALINMYVKQGFVEFARQVFDRLPEKTVVSWTTMISGYAQVGNVGDAFALYNQMKGHNVKPNSVTFVCILKACSSNATLHLGKQVHAEIIDAGLESNVFIGTALIDMYAKCGSLVDARQVFERSLQEHVVSWNAIISGYAMHGKGVEAFHLFHRMKQHNVKPNNVTFLSVLCLCSRLGLVDESRRLFDMMSNDYELSPTFKHYGCLVDLFGRAGQLNEAILLIDDSPLTSELSLWMSLLGACRLHGDVKLAEYVAKRVLELDPQNSAACVLLSNLYAEGRSWSKRAELRMLMKERGVRKEPGRSLMA</sequence>
<organism evidence="1 2">
    <name type="scientific">Diphasiastrum complanatum</name>
    <name type="common">Issler's clubmoss</name>
    <name type="synonym">Lycopodium complanatum</name>
    <dbReference type="NCBI Taxonomy" id="34168"/>
    <lineage>
        <taxon>Eukaryota</taxon>
        <taxon>Viridiplantae</taxon>
        <taxon>Streptophyta</taxon>
        <taxon>Embryophyta</taxon>
        <taxon>Tracheophyta</taxon>
        <taxon>Lycopodiopsida</taxon>
        <taxon>Lycopodiales</taxon>
        <taxon>Lycopodiaceae</taxon>
        <taxon>Lycopodioideae</taxon>
        <taxon>Diphasiastrum</taxon>
    </lineage>
</organism>
<comment type="caution">
    <text evidence="1">The sequence shown here is derived from an EMBL/GenBank/DDBJ whole genome shotgun (WGS) entry which is preliminary data.</text>
</comment>
<gene>
    <name evidence="1" type="ORF">O6H91_05G086400</name>
</gene>
<evidence type="ECO:0000313" key="1">
    <source>
        <dbReference type="EMBL" id="KAJ7556509.1"/>
    </source>
</evidence>
<evidence type="ECO:0000313" key="2">
    <source>
        <dbReference type="Proteomes" id="UP001162992"/>
    </source>
</evidence>
<name>A0ACC2DQN1_DIPCM</name>
<protein>
    <submittedName>
        <fullName evidence="1">Uncharacterized protein</fullName>
    </submittedName>
</protein>
<proteinExistence type="predicted"/>
<accession>A0ACC2DQN1</accession>
<reference evidence="2" key="1">
    <citation type="journal article" date="2024" name="Proc. Natl. Acad. Sci. U.S.A.">
        <title>Extraordinary preservation of gene collinearity over three hundred million years revealed in homosporous lycophytes.</title>
        <authorList>
            <person name="Li C."/>
            <person name="Wickell D."/>
            <person name="Kuo L.Y."/>
            <person name="Chen X."/>
            <person name="Nie B."/>
            <person name="Liao X."/>
            <person name="Peng D."/>
            <person name="Ji J."/>
            <person name="Jenkins J."/>
            <person name="Williams M."/>
            <person name="Shu S."/>
            <person name="Plott C."/>
            <person name="Barry K."/>
            <person name="Rajasekar S."/>
            <person name="Grimwood J."/>
            <person name="Han X."/>
            <person name="Sun S."/>
            <person name="Hou Z."/>
            <person name="He W."/>
            <person name="Dai G."/>
            <person name="Sun C."/>
            <person name="Schmutz J."/>
            <person name="Leebens-Mack J.H."/>
            <person name="Li F.W."/>
            <person name="Wang L."/>
        </authorList>
    </citation>
    <scope>NUCLEOTIDE SEQUENCE [LARGE SCALE GENOMIC DNA]</scope>
    <source>
        <strain evidence="2">cv. PW_Plant_1</strain>
    </source>
</reference>
<dbReference type="Proteomes" id="UP001162992">
    <property type="component" value="Chromosome 5"/>
</dbReference>